<sequence length="69" mass="7695">SRGKTVADAEDALYEVGFYEGKHYETISVRVGHLRMTAIRSTDDDRETLGEIAKQLVIAGIPFRLVTVK</sequence>
<comment type="caution">
    <text evidence="1">The sequence shown here is derived from an EMBL/GenBank/DDBJ whole genome shotgun (WGS) entry which is preliminary data.</text>
</comment>
<name>A0A0F9CWW5_9ZZZZ</name>
<dbReference type="AlphaFoldDB" id="A0A0F9CWW5"/>
<gene>
    <name evidence="1" type="ORF">LCGC14_2558690</name>
</gene>
<dbReference type="EMBL" id="LAZR01042180">
    <property type="protein sequence ID" value="KKL10156.1"/>
    <property type="molecule type" value="Genomic_DNA"/>
</dbReference>
<accession>A0A0F9CWW5</accession>
<proteinExistence type="predicted"/>
<organism evidence="1">
    <name type="scientific">marine sediment metagenome</name>
    <dbReference type="NCBI Taxonomy" id="412755"/>
    <lineage>
        <taxon>unclassified sequences</taxon>
        <taxon>metagenomes</taxon>
        <taxon>ecological metagenomes</taxon>
    </lineage>
</organism>
<reference evidence="1" key="1">
    <citation type="journal article" date="2015" name="Nature">
        <title>Complex archaea that bridge the gap between prokaryotes and eukaryotes.</title>
        <authorList>
            <person name="Spang A."/>
            <person name="Saw J.H."/>
            <person name="Jorgensen S.L."/>
            <person name="Zaremba-Niedzwiedzka K."/>
            <person name="Martijn J."/>
            <person name="Lind A.E."/>
            <person name="van Eijk R."/>
            <person name="Schleper C."/>
            <person name="Guy L."/>
            <person name="Ettema T.J."/>
        </authorList>
    </citation>
    <scope>NUCLEOTIDE SEQUENCE</scope>
</reference>
<feature type="non-terminal residue" evidence="1">
    <location>
        <position position="1"/>
    </location>
</feature>
<evidence type="ECO:0000313" key="1">
    <source>
        <dbReference type="EMBL" id="KKL10156.1"/>
    </source>
</evidence>
<protein>
    <submittedName>
        <fullName evidence="1">Uncharacterized protein</fullName>
    </submittedName>
</protein>